<comment type="similarity">
    <text evidence="1">Belongs to the methyltransferase superfamily. LaeA methyltransferase family.</text>
</comment>
<evidence type="ECO:0000259" key="2">
    <source>
        <dbReference type="Pfam" id="PF08242"/>
    </source>
</evidence>
<dbReference type="Proteomes" id="UP001251528">
    <property type="component" value="Unassembled WGS sequence"/>
</dbReference>
<keyword evidence="4" id="KW-1185">Reference proteome</keyword>
<dbReference type="SUPFAM" id="SSF53335">
    <property type="entry name" value="S-adenosyl-L-methionine-dependent methyltransferases"/>
    <property type="match status" value="1"/>
</dbReference>
<dbReference type="PANTHER" id="PTHR43591">
    <property type="entry name" value="METHYLTRANSFERASE"/>
    <property type="match status" value="1"/>
</dbReference>
<gene>
    <name evidence="3" type="ORF">QQS21_000466</name>
</gene>
<accession>A0AAJ0G416</accession>
<comment type="caution">
    <text evidence="3">The sequence shown here is derived from an EMBL/GenBank/DDBJ whole genome shotgun (WGS) entry which is preliminary data.</text>
</comment>
<protein>
    <recommendedName>
        <fullName evidence="2">Methyltransferase type 12 domain-containing protein</fullName>
    </recommendedName>
</protein>
<dbReference type="EMBL" id="JASWJB010000004">
    <property type="protein sequence ID" value="KAK2616643.1"/>
    <property type="molecule type" value="Genomic_DNA"/>
</dbReference>
<evidence type="ECO:0000313" key="4">
    <source>
        <dbReference type="Proteomes" id="UP001251528"/>
    </source>
</evidence>
<dbReference type="InterPro" id="IPR029063">
    <property type="entry name" value="SAM-dependent_MTases_sf"/>
</dbReference>
<evidence type="ECO:0000313" key="3">
    <source>
        <dbReference type="EMBL" id="KAK2616643.1"/>
    </source>
</evidence>
<sequence length="273" mass="30188">MVNETKAQYDSFARSYTSVVDLPCCQLEGELMRIALGDCTGLAVLDLGGGSGIHARHAVDAGASVVDVFDISAEMLRMGEKEEQNLGRQDRIHWYVADATQPLAKQVENGAVRPDGYDIVMVNWTFDNATALSGLRGMWENAVSLLKPGGKFLGTRLRNIRAKYMSYGKYGNRFADIETIPGGVKYKVECLTEPPFSWDTTAMDATYPVTNDIPYELGLVDFREIPAEETDVVQKSLGFWEDFLNDPFFVMVTAQKCKNGGVKMDALGERLSL</sequence>
<feature type="domain" description="Methyltransferase type 12" evidence="2">
    <location>
        <begin position="45"/>
        <end position="152"/>
    </location>
</feature>
<dbReference type="CDD" id="cd02440">
    <property type="entry name" value="AdoMet_MTases"/>
    <property type="match status" value="1"/>
</dbReference>
<name>A0AAJ0G416_9HYPO</name>
<dbReference type="Gene3D" id="3.40.50.150">
    <property type="entry name" value="Vaccinia Virus protein VP39"/>
    <property type="match status" value="1"/>
</dbReference>
<dbReference type="AlphaFoldDB" id="A0AAJ0G416"/>
<evidence type="ECO:0000256" key="1">
    <source>
        <dbReference type="ARBA" id="ARBA00038158"/>
    </source>
</evidence>
<proteinExistence type="inferred from homology"/>
<dbReference type="InterPro" id="IPR013217">
    <property type="entry name" value="Methyltransf_12"/>
</dbReference>
<reference evidence="3" key="1">
    <citation type="submission" date="2023-06" db="EMBL/GenBank/DDBJ databases">
        <title>Conoideocrella luteorostrata (Hypocreales: Clavicipitaceae), a potential biocontrol fungus for elongate hemlock scale in United States Christmas tree production areas.</title>
        <authorList>
            <person name="Barrett H."/>
            <person name="Lovett B."/>
            <person name="Macias A.M."/>
            <person name="Stajich J.E."/>
            <person name="Kasson M.T."/>
        </authorList>
    </citation>
    <scope>NUCLEOTIDE SEQUENCE</scope>
    <source>
        <strain evidence="3">ARSEF 14590</strain>
    </source>
</reference>
<organism evidence="3 4">
    <name type="scientific">Conoideocrella luteorostrata</name>
    <dbReference type="NCBI Taxonomy" id="1105319"/>
    <lineage>
        <taxon>Eukaryota</taxon>
        <taxon>Fungi</taxon>
        <taxon>Dikarya</taxon>
        <taxon>Ascomycota</taxon>
        <taxon>Pezizomycotina</taxon>
        <taxon>Sordariomycetes</taxon>
        <taxon>Hypocreomycetidae</taxon>
        <taxon>Hypocreales</taxon>
        <taxon>Clavicipitaceae</taxon>
        <taxon>Conoideocrella</taxon>
    </lineage>
</organism>
<dbReference type="Pfam" id="PF08242">
    <property type="entry name" value="Methyltransf_12"/>
    <property type="match status" value="1"/>
</dbReference>